<accession>A0ABS0H6R6</accession>
<keyword evidence="5" id="KW-0132">Cell division</keyword>
<evidence type="ECO:0000256" key="5">
    <source>
        <dbReference type="ARBA" id="ARBA00022618"/>
    </source>
</evidence>
<protein>
    <recommendedName>
        <fullName evidence="3">Cell wall synthesis protein Wag31</fullName>
    </recommendedName>
    <alternativeName>
        <fullName evidence="8">Antigen 84</fullName>
    </alternativeName>
</protein>
<dbReference type="PANTHER" id="PTHR35794">
    <property type="entry name" value="CELL DIVISION PROTEIN DIVIVA"/>
    <property type="match status" value="1"/>
</dbReference>
<comment type="subcellular location">
    <subcellularLocation>
        <location evidence="1">Cytoplasm</location>
    </subcellularLocation>
</comment>
<evidence type="ECO:0000313" key="10">
    <source>
        <dbReference type="Proteomes" id="UP000638560"/>
    </source>
</evidence>
<proteinExistence type="inferred from homology"/>
<evidence type="ECO:0000256" key="8">
    <source>
        <dbReference type="ARBA" id="ARBA00031737"/>
    </source>
</evidence>
<evidence type="ECO:0000256" key="2">
    <source>
        <dbReference type="ARBA" id="ARBA00009008"/>
    </source>
</evidence>
<comment type="similarity">
    <text evidence="2">Belongs to the DivIVA family.</text>
</comment>
<keyword evidence="4" id="KW-0963">Cytoplasm</keyword>
<organism evidence="9 10">
    <name type="scientific">Plantactinospora alkalitolerans</name>
    <dbReference type="NCBI Taxonomy" id="2789879"/>
    <lineage>
        <taxon>Bacteria</taxon>
        <taxon>Bacillati</taxon>
        <taxon>Actinomycetota</taxon>
        <taxon>Actinomycetes</taxon>
        <taxon>Micromonosporales</taxon>
        <taxon>Micromonosporaceae</taxon>
        <taxon>Plantactinospora</taxon>
    </lineage>
</organism>
<keyword evidence="7" id="KW-0131">Cell cycle</keyword>
<dbReference type="Gene3D" id="6.10.250.660">
    <property type="match status" value="1"/>
</dbReference>
<evidence type="ECO:0000256" key="7">
    <source>
        <dbReference type="ARBA" id="ARBA00023306"/>
    </source>
</evidence>
<keyword evidence="10" id="KW-1185">Reference proteome</keyword>
<dbReference type="EMBL" id="JADPUN010000324">
    <property type="protein sequence ID" value="MBF9134163.1"/>
    <property type="molecule type" value="Genomic_DNA"/>
</dbReference>
<keyword evidence="6" id="KW-0175">Coiled coil</keyword>
<dbReference type="RefSeq" id="WP_196205646.1">
    <property type="nucleotide sequence ID" value="NZ_JADPUN010000324.1"/>
</dbReference>
<evidence type="ECO:0000313" key="9">
    <source>
        <dbReference type="EMBL" id="MBF9134163.1"/>
    </source>
</evidence>
<evidence type="ECO:0000256" key="3">
    <source>
        <dbReference type="ARBA" id="ARBA00018787"/>
    </source>
</evidence>
<name>A0ABS0H6R6_9ACTN</name>
<dbReference type="InterPro" id="IPR007793">
    <property type="entry name" value="DivIVA_fam"/>
</dbReference>
<dbReference type="Proteomes" id="UP000638560">
    <property type="component" value="Unassembled WGS sequence"/>
</dbReference>
<dbReference type="PANTHER" id="PTHR35794:SF2">
    <property type="entry name" value="CELL DIVISION PROTEIN DIVIVA"/>
    <property type="match status" value="1"/>
</dbReference>
<evidence type="ECO:0000256" key="4">
    <source>
        <dbReference type="ARBA" id="ARBA00022490"/>
    </source>
</evidence>
<evidence type="ECO:0000256" key="1">
    <source>
        <dbReference type="ARBA" id="ARBA00004496"/>
    </source>
</evidence>
<dbReference type="Pfam" id="PF05103">
    <property type="entry name" value="DivIVA"/>
    <property type="match status" value="1"/>
</dbReference>
<comment type="caution">
    <text evidence="9">The sequence shown here is derived from an EMBL/GenBank/DDBJ whole genome shotgun (WGS) entry which is preliminary data.</text>
</comment>
<gene>
    <name evidence="9" type="ORF">I0C86_35280</name>
</gene>
<reference evidence="9 10" key="1">
    <citation type="submission" date="2020-11" db="EMBL/GenBank/DDBJ databases">
        <title>A novel isolate from a Black sea contaminated sediment with potential to produce alkanes: Plantactinospora alkalitolerans sp. nov.</title>
        <authorList>
            <person name="Carro L."/>
            <person name="Veyisoglu A."/>
            <person name="Guven K."/>
            <person name="Schumann P."/>
            <person name="Klenk H.-P."/>
            <person name="Sahin N."/>
        </authorList>
    </citation>
    <scope>NUCLEOTIDE SEQUENCE [LARGE SCALE GENOMIC DNA]</scope>
    <source>
        <strain evidence="9 10">S1510</strain>
    </source>
</reference>
<evidence type="ECO:0000256" key="6">
    <source>
        <dbReference type="ARBA" id="ARBA00023054"/>
    </source>
</evidence>
<sequence length="108" mass="11452">MSNLTPSDVRNIAFKKPALGRRGYDEQQVDEFLEEVESTIAALTEEVANLRAQSGTIGTPPSTVAGSLDPPGVVLAHLEEIKARLGRIESAVGGGGPRYPFGGPMFRS</sequence>
<dbReference type="InterPro" id="IPR019933">
    <property type="entry name" value="DivIVA_domain"/>
</dbReference>
<dbReference type="NCBIfam" id="TIGR03544">
    <property type="entry name" value="DivI1A_domain"/>
    <property type="match status" value="1"/>
</dbReference>